<keyword evidence="2" id="KW-1185">Reference proteome</keyword>
<protein>
    <submittedName>
        <fullName evidence="1">Uncharacterized protein</fullName>
    </submittedName>
</protein>
<dbReference type="Proteomes" id="UP000821865">
    <property type="component" value="Chromosome 4"/>
</dbReference>
<organism evidence="1 2">
    <name type="scientific">Dermacentor silvarum</name>
    <name type="common">Tick</name>
    <dbReference type="NCBI Taxonomy" id="543639"/>
    <lineage>
        <taxon>Eukaryota</taxon>
        <taxon>Metazoa</taxon>
        <taxon>Ecdysozoa</taxon>
        <taxon>Arthropoda</taxon>
        <taxon>Chelicerata</taxon>
        <taxon>Arachnida</taxon>
        <taxon>Acari</taxon>
        <taxon>Parasitiformes</taxon>
        <taxon>Ixodida</taxon>
        <taxon>Ixodoidea</taxon>
        <taxon>Ixodidae</taxon>
        <taxon>Rhipicephalinae</taxon>
        <taxon>Dermacentor</taxon>
    </lineage>
</organism>
<proteinExistence type="predicted"/>
<sequence length="1173" mass="133971">MADEEEQENELLVLESIYDASVFGVSKKEGRYPKGHFLARVEVPKPFHVLVPRVNAPGEMQEISLEHLPPILLDFQLPPNYPSRSPPRFCLSCPWLTLKELERLSHALDRSWQQDRNTVVLYRWMTLLDTEAADILQLTSSHTLVPLFEELTRLRAYRRTKWKKCYLYRGYGRTDMRVFKEAVDPLTLATLLTEYNSREKRRLFDLQWLTCQVCLTSKLGSEFELVIGCDHPFCRDCLREHFRIQIESGCANQLRCPQEKCSTQVVPTQVKALVGDALGSRYEEILLSAYLDSQEDLTYCPRLQCQRPVVLDPGLPMAQCASCHFVFCLYCRMVYHGVQPCREQRAIRDEYLSATPAARQAMEKRYGKRTLQLLVDESLTQDWMQENSKKCPHCGISIEKQDGCNKMTCWRCGTYFCWICVVALKASGNPYQHFSDPRSGCFNKLFEGAEEIAEEEDHEIGDKVVGLKFCGQRLGLTKHRLSHFGQHMQLPMIMVVVVADPYRWMEDPDSEETKAFVDAQNAVTTPFLEQCKDRQKIKERLRQLYDYPRFGCLKKHGKRYFCYMNTGLQNQSVLYVQDSLEAEPRVFFDPNELSEDGTVSVSSTSFSEDGELFAYGLSYSGSDWIKIFIKRVATGENFPETLERVRYTDMSWTHDNKGFFYGKYPESLQKADGTGTDKAQDQKLYYHRVGTPQTEDVLCAEFPEKPQWRVGGQVSDCGKYVIVTVEEGCKDNQLYVADLSKLTDGIKDKLELKCLVGKFEAEYDYITNEGSVFTFRTNKNRPRYGLVNIDLADCAEESWKDLILQDEKDVLDWAACVHKNKLVVCYLRDVKNVLQLHALQTGEKIMDFPLEVGTITGFAGEKKDHEIFYFFTSFLTPGTIYYCDLSKEPISPKVYKKISPPGFDASKFETKQVFYTSKDGTKVPMFIVQQKGLPIKSPCLLYAYGGFNRSLQPYFSVSCLLLMQHLGFVYAIANVRGGGEYGEAWHNAGRLFHKQNTFDDVQSAAEYLVENNYTTKEKLVVQGGSNGGLVVAACANQRPDLFKCIICQVGVLDMLRFHKFTIGYAWTSDYGSSDDEKMFNYLYRYSPLHNIPAVMGDDVQYPCILLLTADHDDRVVPCHSLKFIAQLQHTHGNSNKQTNPLLIHVDTKAGHGHGKPISKVVSIGIFEAAAGDL</sequence>
<name>A0ACB8D0F3_DERSI</name>
<accession>A0ACB8D0F3</accession>
<comment type="caution">
    <text evidence="1">The sequence shown here is derived from an EMBL/GenBank/DDBJ whole genome shotgun (WGS) entry which is preliminary data.</text>
</comment>
<dbReference type="EMBL" id="CM023473">
    <property type="protein sequence ID" value="KAH7955040.1"/>
    <property type="molecule type" value="Genomic_DNA"/>
</dbReference>
<reference evidence="1" key="1">
    <citation type="submission" date="2020-05" db="EMBL/GenBank/DDBJ databases">
        <title>Large-scale comparative analyses of tick genomes elucidate their genetic diversity and vector capacities.</title>
        <authorList>
            <person name="Jia N."/>
            <person name="Wang J."/>
            <person name="Shi W."/>
            <person name="Du L."/>
            <person name="Sun Y."/>
            <person name="Zhan W."/>
            <person name="Jiang J."/>
            <person name="Wang Q."/>
            <person name="Zhang B."/>
            <person name="Ji P."/>
            <person name="Sakyi L.B."/>
            <person name="Cui X."/>
            <person name="Yuan T."/>
            <person name="Jiang B."/>
            <person name="Yang W."/>
            <person name="Lam T.T.-Y."/>
            <person name="Chang Q."/>
            <person name="Ding S."/>
            <person name="Wang X."/>
            <person name="Zhu J."/>
            <person name="Ruan X."/>
            <person name="Zhao L."/>
            <person name="Wei J."/>
            <person name="Que T."/>
            <person name="Du C."/>
            <person name="Cheng J."/>
            <person name="Dai P."/>
            <person name="Han X."/>
            <person name="Huang E."/>
            <person name="Gao Y."/>
            <person name="Liu J."/>
            <person name="Shao H."/>
            <person name="Ye R."/>
            <person name="Li L."/>
            <person name="Wei W."/>
            <person name="Wang X."/>
            <person name="Wang C."/>
            <person name="Yang T."/>
            <person name="Huo Q."/>
            <person name="Li W."/>
            <person name="Guo W."/>
            <person name="Chen H."/>
            <person name="Zhou L."/>
            <person name="Ni X."/>
            <person name="Tian J."/>
            <person name="Zhou Y."/>
            <person name="Sheng Y."/>
            <person name="Liu T."/>
            <person name="Pan Y."/>
            <person name="Xia L."/>
            <person name="Li J."/>
            <person name="Zhao F."/>
            <person name="Cao W."/>
        </authorList>
    </citation>
    <scope>NUCLEOTIDE SEQUENCE</scope>
    <source>
        <strain evidence="1">Dsil-2018</strain>
    </source>
</reference>
<gene>
    <name evidence="1" type="ORF">HPB49_024237</name>
</gene>
<evidence type="ECO:0000313" key="1">
    <source>
        <dbReference type="EMBL" id="KAH7955040.1"/>
    </source>
</evidence>
<evidence type="ECO:0000313" key="2">
    <source>
        <dbReference type="Proteomes" id="UP000821865"/>
    </source>
</evidence>